<dbReference type="Gene3D" id="1.25.40.10">
    <property type="entry name" value="Tetratricopeptide repeat domain"/>
    <property type="match status" value="2"/>
</dbReference>
<dbReference type="PANTHER" id="PTHR11102:SF53">
    <property type="entry name" value="PROTEIN SEL-1 HOMOLOG 2"/>
    <property type="match status" value="1"/>
</dbReference>
<name>A0AAX6SNE7_HETGA</name>
<dbReference type="PANTHER" id="PTHR11102">
    <property type="entry name" value="SEL-1-LIKE PROTEIN"/>
    <property type="match status" value="1"/>
</dbReference>
<sequence length="574" mass="65617">MKLLNWLIEILIILGVTIKSVEAEKHTKRQKETNVTTQASANEDKQFLSQILEQRKSSEVINTRENLLERKKQSKLKIQGIENRDLPKRNTNHLKEQVKKNFTDERDELFKMGMKILQESKSQKQKAEAYMLFAKTTDMGNLKAMEKMADALLFGNFGLQNITAAIQLYEFLAKEGSYKAQNALGFLSSYGIGMEYDQAKALIYYTFGSAGGSMMSQMILGYRYFSGINVLQDCEIALNHYKKVADYIADKLEKNEGIPVGKVRLTERLENLSSNSEILDWDIYQYYKFLAERGDVQIQVSLGQLHLIGRKGVDQDYYKALYYFLKAAKAGSANAMAFIGKMYLEGNAAAPQNNATAFKYFSMAANKGNAIGLHGLGLLYFYGKGVPVNYAEALKYFQKAAEKGWPNAQFQLGFMYYSGSGVWKDYKLGFKYFYLASQSGQPLAIYYLAEMYATGTGLSRSCTAAVAKRLKFFKKRRCIQWHYSYGIELLFKDIHLARRLYDMAAQTSPDANVPVFLALMKLETMHLLRDILFLNFTTIWKWMKLESTLGPYWDLFVIGLIIAVLIFLLKNRHR</sequence>
<dbReference type="CTD" id="80343"/>
<feature type="signal peptide" evidence="3">
    <location>
        <begin position="1"/>
        <end position="23"/>
    </location>
</feature>
<evidence type="ECO:0000313" key="4">
    <source>
        <dbReference type="Proteomes" id="UP000694906"/>
    </source>
</evidence>
<gene>
    <name evidence="5" type="primary">Sel1l2</name>
</gene>
<evidence type="ECO:0000256" key="1">
    <source>
        <dbReference type="ARBA" id="ARBA00038101"/>
    </source>
</evidence>
<keyword evidence="2" id="KW-0472">Membrane</keyword>
<dbReference type="InterPro" id="IPR006597">
    <property type="entry name" value="Sel1-like"/>
</dbReference>
<reference evidence="5" key="1">
    <citation type="submission" date="2025-08" db="UniProtKB">
        <authorList>
            <consortium name="RefSeq"/>
        </authorList>
    </citation>
    <scope>IDENTIFICATION</scope>
</reference>
<keyword evidence="2" id="KW-0812">Transmembrane</keyword>
<evidence type="ECO:0000256" key="3">
    <source>
        <dbReference type="SAM" id="SignalP"/>
    </source>
</evidence>
<keyword evidence="2" id="KW-1133">Transmembrane helix</keyword>
<dbReference type="SUPFAM" id="SSF81901">
    <property type="entry name" value="HCP-like"/>
    <property type="match status" value="2"/>
</dbReference>
<dbReference type="RefSeq" id="XP_021110745.1">
    <property type="nucleotide sequence ID" value="XM_021255086.1"/>
</dbReference>
<organism evidence="4 5">
    <name type="scientific">Heterocephalus glaber</name>
    <name type="common">Naked mole rat</name>
    <dbReference type="NCBI Taxonomy" id="10181"/>
    <lineage>
        <taxon>Eukaryota</taxon>
        <taxon>Metazoa</taxon>
        <taxon>Chordata</taxon>
        <taxon>Craniata</taxon>
        <taxon>Vertebrata</taxon>
        <taxon>Euteleostomi</taxon>
        <taxon>Mammalia</taxon>
        <taxon>Eutheria</taxon>
        <taxon>Euarchontoglires</taxon>
        <taxon>Glires</taxon>
        <taxon>Rodentia</taxon>
        <taxon>Hystricomorpha</taxon>
        <taxon>Bathyergidae</taxon>
        <taxon>Heterocephalus</taxon>
    </lineage>
</organism>
<proteinExistence type="inferred from homology"/>
<dbReference type="SMART" id="SM00671">
    <property type="entry name" value="SEL1"/>
    <property type="match status" value="8"/>
</dbReference>
<protein>
    <submittedName>
        <fullName evidence="5">LOW QUALITY PROTEIN: protein sel-1 homolog 2</fullName>
    </submittedName>
</protein>
<dbReference type="GO" id="GO:0036503">
    <property type="term" value="P:ERAD pathway"/>
    <property type="evidence" value="ECO:0007669"/>
    <property type="project" value="TreeGrafter"/>
</dbReference>
<keyword evidence="3" id="KW-0732">Signal</keyword>
<feature type="transmembrane region" description="Helical" evidence="2">
    <location>
        <begin position="549"/>
        <end position="569"/>
    </location>
</feature>
<dbReference type="AlphaFoldDB" id="A0AAX6SNE7"/>
<accession>A0AAX6SNE7</accession>
<comment type="similarity">
    <text evidence="1">Belongs to the sel-1 family.</text>
</comment>
<dbReference type="Proteomes" id="UP000694906">
    <property type="component" value="Unplaced"/>
</dbReference>
<dbReference type="Pfam" id="PF08238">
    <property type="entry name" value="Sel1"/>
    <property type="match status" value="9"/>
</dbReference>
<evidence type="ECO:0000313" key="5">
    <source>
        <dbReference type="RefSeq" id="XP_021110745.1"/>
    </source>
</evidence>
<keyword evidence="4" id="KW-1185">Reference proteome</keyword>
<dbReference type="GO" id="GO:0005789">
    <property type="term" value="C:endoplasmic reticulum membrane"/>
    <property type="evidence" value="ECO:0007669"/>
    <property type="project" value="TreeGrafter"/>
</dbReference>
<dbReference type="InterPro" id="IPR011990">
    <property type="entry name" value="TPR-like_helical_dom_sf"/>
</dbReference>
<evidence type="ECO:0000256" key="2">
    <source>
        <dbReference type="SAM" id="Phobius"/>
    </source>
</evidence>
<dbReference type="GeneID" id="101700850"/>
<dbReference type="InterPro" id="IPR050767">
    <property type="entry name" value="Sel1_AlgK"/>
</dbReference>
<feature type="chain" id="PRO_5043937843" evidence="3">
    <location>
        <begin position="24"/>
        <end position="574"/>
    </location>
</feature>